<feature type="domain" description="C2H2-type" evidence="2">
    <location>
        <begin position="123"/>
        <end position="150"/>
    </location>
</feature>
<protein>
    <recommendedName>
        <fullName evidence="2">C2H2-type domain-containing protein</fullName>
    </recommendedName>
</protein>
<keyword evidence="1" id="KW-0862">Zinc</keyword>
<dbReference type="AlphaFoldDB" id="A0A4S8LC48"/>
<sequence>MSTPVNHDNYQQVLVYPDISPTIPSPSFTASSLSPLDPQFFRLLLESFLFEGGDERSGGDINHILQVMQDHSINEDEHTTLSLPPTINIESLQIQRLPGADSAVNAQVPLGLEQVNASPRSKFVCGICSKNFTAGHNLKFHIWAHFAVKPYHCQECLYRATVPWTLKRHVSTVHGRRPERSQPDFSDYPEWAEWLNSKLSTLNGAAAREWERQMRFGNGREGQMAEGNIA</sequence>
<proteinExistence type="predicted"/>
<evidence type="ECO:0000313" key="4">
    <source>
        <dbReference type="Proteomes" id="UP000297245"/>
    </source>
</evidence>
<dbReference type="PROSITE" id="PS00028">
    <property type="entry name" value="ZINC_FINGER_C2H2_1"/>
    <property type="match status" value="1"/>
</dbReference>
<name>A0A4S8LC48_DENBC</name>
<keyword evidence="1" id="KW-0479">Metal-binding</keyword>
<evidence type="ECO:0000259" key="2">
    <source>
        <dbReference type="PROSITE" id="PS50157"/>
    </source>
</evidence>
<dbReference type="SMART" id="SM00355">
    <property type="entry name" value="ZnF_C2H2"/>
    <property type="match status" value="2"/>
</dbReference>
<dbReference type="GO" id="GO:0008270">
    <property type="term" value="F:zinc ion binding"/>
    <property type="evidence" value="ECO:0007669"/>
    <property type="project" value="UniProtKB-KW"/>
</dbReference>
<keyword evidence="4" id="KW-1185">Reference proteome</keyword>
<evidence type="ECO:0000313" key="3">
    <source>
        <dbReference type="EMBL" id="THU86163.1"/>
    </source>
</evidence>
<dbReference type="InterPro" id="IPR013087">
    <property type="entry name" value="Znf_C2H2_type"/>
</dbReference>
<reference evidence="3 4" key="1">
    <citation type="journal article" date="2019" name="Nat. Ecol. Evol.">
        <title>Megaphylogeny resolves global patterns of mushroom evolution.</title>
        <authorList>
            <person name="Varga T."/>
            <person name="Krizsan K."/>
            <person name="Foldi C."/>
            <person name="Dima B."/>
            <person name="Sanchez-Garcia M."/>
            <person name="Sanchez-Ramirez S."/>
            <person name="Szollosi G.J."/>
            <person name="Szarkandi J.G."/>
            <person name="Papp V."/>
            <person name="Albert L."/>
            <person name="Andreopoulos W."/>
            <person name="Angelini C."/>
            <person name="Antonin V."/>
            <person name="Barry K.W."/>
            <person name="Bougher N.L."/>
            <person name="Buchanan P."/>
            <person name="Buyck B."/>
            <person name="Bense V."/>
            <person name="Catcheside P."/>
            <person name="Chovatia M."/>
            <person name="Cooper J."/>
            <person name="Damon W."/>
            <person name="Desjardin D."/>
            <person name="Finy P."/>
            <person name="Geml J."/>
            <person name="Haridas S."/>
            <person name="Hughes K."/>
            <person name="Justo A."/>
            <person name="Karasinski D."/>
            <person name="Kautmanova I."/>
            <person name="Kiss B."/>
            <person name="Kocsube S."/>
            <person name="Kotiranta H."/>
            <person name="LaButti K.M."/>
            <person name="Lechner B.E."/>
            <person name="Liimatainen K."/>
            <person name="Lipzen A."/>
            <person name="Lukacs Z."/>
            <person name="Mihaltcheva S."/>
            <person name="Morgado L.N."/>
            <person name="Niskanen T."/>
            <person name="Noordeloos M.E."/>
            <person name="Ohm R.A."/>
            <person name="Ortiz-Santana B."/>
            <person name="Ovrebo C."/>
            <person name="Racz N."/>
            <person name="Riley R."/>
            <person name="Savchenko A."/>
            <person name="Shiryaev A."/>
            <person name="Soop K."/>
            <person name="Spirin V."/>
            <person name="Szebenyi C."/>
            <person name="Tomsovsky M."/>
            <person name="Tulloss R.E."/>
            <person name="Uehling J."/>
            <person name="Grigoriev I.V."/>
            <person name="Vagvolgyi C."/>
            <person name="Papp T."/>
            <person name="Martin F.M."/>
            <person name="Miettinen O."/>
            <person name="Hibbett D.S."/>
            <person name="Nagy L.G."/>
        </authorList>
    </citation>
    <scope>NUCLEOTIDE SEQUENCE [LARGE SCALE GENOMIC DNA]</scope>
    <source>
        <strain evidence="3 4">CBS 962.96</strain>
    </source>
</reference>
<dbReference type="InterPro" id="IPR036236">
    <property type="entry name" value="Znf_C2H2_sf"/>
</dbReference>
<evidence type="ECO:0000256" key="1">
    <source>
        <dbReference type="PROSITE-ProRule" id="PRU00042"/>
    </source>
</evidence>
<organism evidence="3 4">
    <name type="scientific">Dendrothele bispora (strain CBS 962.96)</name>
    <dbReference type="NCBI Taxonomy" id="1314807"/>
    <lineage>
        <taxon>Eukaryota</taxon>
        <taxon>Fungi</taxon>
        <taxon>Dikarya</taxon>
        <taxon>Basidiomycota</taxon>
        <taxon>Agaricomycotina</taxon>
        <taxon>Agaricomycetes</taxon>
        <taxon>Agaricomycetidae</taxon>
        <taxon>Agaricales</taxon>
        <taxon>Agaricales incertae sedis</taxon>
        <taxon>Dendrothele</taxon>
    </lineage>
</organism>
<dbReference type="Gene3D" id="3.30.160.60">
    <property type="entry name" value="Classic Zinc Finger"/>
    <property type="match status" value="1"/>
</dbReference>
<dbReference type="EMBL" id="ML179510">
    <property type="protein sequence ID" value="THU86163.1"/>
    <property type="molecule type" value="Genomic_DNA"/>
</dbReference>
<dbReference type="OrthoDB" id="3437960at2759"/>
<dbReference type="PROSITE" id="PS50157">
    <property type="entry name" value="ZINC_FINGER_C2H2_2"/>
    <property type="match status" value="1"/>
</dbReference>
<gene>
    <name evidence="3" type="ORF">K435DRAFT_805328</name>
</gene>
<dbReference type="SUPFAM" id="SSF57667">
    <property type="entry name" value="beta-beta-alpha zinc fingers"/>
    <property type="match status" value="1"/>
</dbReference>
<dbReference type="Proteomes" id="UP000297245">
    <property type="component" value="Unassembled WGS sequence"/>
</dbReference>
<keyword evidence="1" id="KW-0863">Zinc-finger</keyword>
<accession>A0A4S8LC48</accession>